<protein>
    <submittedName>
        <fullName evidence="1">Uncharacterized protein</fullName>
    </submittedName>
</protein>
<organism evidence="1 2">
    <name type="scientific">Christiangramia flava JLT2011</name>
    <dbReference type="NCBI Taxonomy" id="1229726"/>
    <lineage>
        <taxon>Bacteria</taxon>
        <taxon>Pseudomonadati</taxon>
        <taxon>Bacteroidota</taxon>
        <taxon>Flavobacteriia</taxon>
        <taxon>Flavobacteriales</taxon>
        <taxon>Flavobacteriaceae</taxon>
        <taxon>Christiangramia</taxon>
    </lineage>
</organism>
<reference evidence="1 2" key="1">
    <citation type="submission" date="2016-07" db="EMBL/GenBank/DDBJ databases">
        <title>Multi-omics approach to identify versatile polysaccharide utilization systems of a marine flavobacterium Gramella flava.</title>
        <authorList>
            <person name="Tang K."/>
        </authorList>
    </citation>
    <scope>NUCLEOTIDE SEQUENCE [LARGE SCALE GENOMIC DNA]</scope>
    <source>
        <strain evidence="1 2">JLT2011</strain>
    </source>
</reference>
<dbReference type="EMBL" id="CP016359">
    <property type="protein sequence ID" value="APU69208.1"/>
    <property type="molecule type" value="Genomic_DNA"/>
</dbReference>
<dbReference type="RefSeq" id="WP_083644899.1">
    <property type="nucleotide sequence ID" value="NZ_AMRU01000007.1"/>
</dbReference>
<dbReference type="KEGG" id="gfl:GRFL_2484"/>
<sequence>MKKLTPLFILALMLSGCSTESLDSEELIVADAKGGNPQNEESVISFVIPETICAGEEAIFYLLAEVGTNLQVQQLDDATGEYFQLFQLAKSTSETTEVPLTWGDPGEYTLRYKTAKGFSEDILVTVTQCTICEEMFYYEDGDEENEYVFTYTSEEDIEDALLTFTFAQATAVAGLEDWTHNGNGNSQTYEMHMDIESCETYQWSVILIKDCNGSAPKNNLWTDFKVNDISKKGDLENITQICN</sequence>
<dbReference type="PROSITE" id="PS51257">
    <property type="entry name" value="PROKAR_LIPOPROTEIN"/>
    <property type="match status" value="1"/>
</dbReference>
<evidence type="ECO:0000313" key="2">
    <source>
        <dbReference type="Proteomes" id="UP000186230"/>
    </source>
</evidence>
<accession>A0A1L7I6H8</accession>
<keyword evidence="2" id="KW-1185">Reference proteome</keyword>
<evidence type="ECO:0000313" key="1">
    <source>
        <dbReference type="EMBL" id="APU69208.1"/>
    </source>
</evidence>
<dbReference type="STRING" id="1229726.GRFL_2484"/>
<dbReference type="OrthoDB" id="823957at2"/>
<name>A0A1L7I6H8_9FLAO</name>
<gene>
    <name evidence="1" type="ORF">GRFL_2484</name>
</gene>
<proteinExistence type="predicted"/>
<dbReference type="AlphaFoldDB" id="A0A1L7I6H8"/>
<dbReference type="Proteomes" id="UP000186230">
    <property type="component" value="Chromosome"/>
</dbReference>